<sequence>MEAADHAVAAAAVVDNRLPEGVAVNKLEERREAMFLERIGFIIWVSDLKAARSLEKYGSIHYMSRKMHYVVIYMNAERADDTVRNIQRLPFVKRIERSYRNEIKTEYNSNVEDKTRFYSL</sequence>
<dbReference type="EMBL" id="BMGR01000010">
    <property type="protein sequence ID" value="GGG13054.1"/>
    <property type="molecule type" value="Genomic_DNA"/>
</dbReference>
<evidence type="ECO:0000313" key="3">
    <source>
        <dbReference type="Proteomes" id="UP000644756"/>
    </source>
</evidence>
<reference evidence="2" key="2">
    <citation type="submission" date="2020-09" db="EMBL/GenBank/DDBJ databases">
        <authorList>
            <person name="Sun Q."/>
            <person name="Zhou Y."/>
        </authorList>
    </citation>
    <scope>NUCLEOTIDE SEQUENCE</scope>
    <source>
        <strain evidence="2">CGMCC 1.12987</strain>
    </source>
</reference>
<keyword evidence="1" id="KW-0963">Cytoplasm</keyword>
<dbReference type="InterPro" id="IPR016979">
    <property type="entry name" value="DUF2129"/>
</dbReference>
<dbReference type="AlphaFoldDB" id="A0A917FVV7"/>
<reference evidence="2" key="1">
    <citation type="journal article" date="2014" name="Int. J. Syst. Evol. Microbiol.">
        <title>Complete genome sequence of Corynebacterium casei LMG S-19264T (=DSM 44701T), isolated from a smear-ripened cheese.</title>
        <authorList>
            <consortium name="US DOE Joint Genome Institute (JGI-PGF)"/>
            <person name="Walter F."/>
            <person name="Albersmeier A."/>
            <person name="Kalinowski J."/>
            <person name="Ruckert C."/>
        </authorList>
    </citation>
    <scope>NUCLEOTIDE SEQUENCE</scope>
    <source>
        <strain evidence="2">CGMCC 1.12987</strain>
    </source>
</reference>
<keyword evidence="3" id="KW-1185">Reference proteome</keyword>
<organism evidence="2 3">
    <name type="scientific">Paenibacillus abyssi</name>
    <dbReference type="NCBI Taxonomy" id="1340531"/>
    <lineage>
        <taxon>Bacteria</taxon>
        <taxon>Bacillati</taxon>
        <taxon>Bacillota</taxon>
        <taxon>Bacilli</taxon>
        <taxon>Bacillales</taxon>
        <taxon>Paenibacillaceae</taxon>
        <taxon>Paenibacillus</taxon>
    </lineage>
</organism>
<evidence type="ECO:0000256" key="1">
    <source>
        <dbReference type="ARBA" id="ARBA00022490"/>
    </source>
</evidence>
<name>A0A917FVV7_9BACL</name>
<evidence type="ECO:0000313" key="2">
    <source>
        <dbReference type="EMBL" id="GGG13054.1"/>
    </source>
</evidence>
<gene>
    <name evidence="2" type="ORF">GCM10010916_32460</name>
</gene>
<proteinExistence type="predicted"/>
<dbReference type="Pfam" id="PF09902">
    <property type="entry name" value="DUF2129"/>
    <property type="match status" value="1"/>
</dbReference>
<accession>A0A917FVV7</accession>
<comment type="caution">
    <text evidence="2">The sequence shown here is derived from an EMBL/GenBank/DDBJ whole genome shotgun (WGS) entry which is preliminary data.</text>
</comment>
<protein>
    <submittedName>
        <fullName evidence="2">Uncharacterized protein</fullName>
    </submittedName>
</protein>
<dbReference type="Proteomes" id="UP000644756">
    <property type="component" value="Unassembled WGS sequence"/>
</dbReference>